<dbReference type="AlphaFoldDB" id="A0A1D2M5L2"/>
<evidence type="ECO:0000256" key="1">
    <source>
        <dbReference type="ARBA" id="ARBA00004613"/>
    </source>
</evidence>
<evidence type="ECO:0000256" key="5">
    <source>
        <dbReference type="ARBA" id="ARBA00023180"/>
    </source>
</evidence>
<dbReference type="OMA" id="FLNCFNM"/>
<organism evidence="6 7">
    <name type="scientific">Orchesella cincta</name>
    <name type="common">Springtail</name>
    <name type="synonym">Podura cincta</name>
    <dbReference type="NCBI Taxonomy" id="48709"/>
    <lineage>
        <taxon>Eukaryota</taxon>
        <taxon>Metazoa</taxon>
        <taxon>Ecdysozoa</taxon>
        <taxon>Arthropoda</taxon>
        <taxon>Hexapoda</taxon>
        <taxon>Collembola</taxon>
        <taxon>Entomobryomorpha</taxon>
        <taxon>Entomobryoidea</taxon>
        <taxon>Orchesellidae</taxon>
        <taxon>Orchesellinae</taxon>
        <taxon>Orchesella</taxon>
    </lineage>
</organism>
<evidence type="ECO:0000256" key="2">
    <source>
        <dbReference type="ARBA" id="ARBA00005679"/>
    </source>
</evidence>
<dbReference type="STRING" id="48709.A0A1D2M5L2"/>
<dbReference type="Pfam" id="PF03227">
    <property type="entry name" value="GILT"/>
    <property type="match status" value="1"/>
</dbReference>
<dbReference type="Proteomes" id="UP000094527">
    <property type="component" value="Unassembled WGS sequence"/>
</dbReference>
<proteinExistence type="inferred from homology"/>
<dbReference type="GO" id="GO:0016671">
    <property type="term" value="F:oxidoreductase activity, acting on a sulfur group of donors, disulfide as acceptor"/>
    <property type="evidence" value="ECO:0007669"/>
    <property type="project" value="InterPro"/>
</dbReference>
<keyword evidence="7" id="KW-1185">Reference proteome</keyword>
<protein>
    <submittedName>
        <fullName evidence="6">Gamma-interferon-inducible lysosomal thiol reductase</fullName>
    </submittedName>
</protein>
<evidence type="ECO:0000256" key="3">
    <source>
        <dbReference type="ARBA" id="ARBA00022525"/>
    </source>
</evidence>
<gene>
    <name evidence="6" type="ORF">Ocin01_18481</name>
</gene>
<reference evidence="6 7" key="1">
    <citation type="journal article" date="2016" name="Genome Biol. Evol.">
        <title>Gene Family Evolution Reflects Adaptation to Soil Environmental Stressors in the Genome of the Collembolan Orchesella cincta.</title>
        <authorList>
            <person name="Faddeeva-Vakhrusheva A."/>
            <person name="Derks M.F."/>
            <person name="Anvar S.Y."/>
            <person name="Agamennone V."/>
            <person name="Suring W."/>
            <person name="Smit S."/>
            <person name="van Straalen N.M."/>
            <person name="Roelofs D."/>
        </authorList>
    </citation>
    <scope>NUCLEOTIDE SEQUENCE [LARGE SCALE GENOMIC DNA]</scope>
    <source>
        <tissue evidence="6">Mixed pool</tissue>
    </source>
</reference>
<comment type="subcellular location">
    <subcellularLocation>
        <location evidence="1">Secreted</location>
    </subcellularLocation>
</comment>
<keyword evidence="5" id="KW-0325">Glycoprotein</keyword>
<keyword evidence="3" id="KW-0964">Secreted</keyword>
<evidence type="ECO:0000313" key="7">
    <source>
        <dbReference type="Proteomes" id="UP000094527"/>
    </source>
</evidence>
<dbReference type="GO" id="GO:0005576">
    <property type="term" value="C:extracellular region"/>
    <property type="evidence" value="ECO:0007669"/>
    <property type="project" value="UniProtKB-SubCell"/>
</dbReference>
<evidence type="ECO:0000313" key="6">
    <source>
        <dbReference type="EMBL" id="ODM88201.1"/>
    </source>
</evidence>
<sequence>MQYYGYKAQIKLALYYESRGPDSSLFITEQLYPLILKFGGVPNKFIEVEFMPYGKAMVRKVKGKTEIECNHGPDECHENKVHGCALKILASKDAAAFIHCSVKSLNNNTSCLKKVREKGNKIRECVKSPKVDSIMTAFGRKTENLVPKMYYRGLLLMGNGAKSSWKMQRIKIEQLICLKIKNQGAKAVACAQYY</sequence>
<keyword evidence="4" id="KW-0732">Signal</keyword>
<dbReference type="PANTHER" id="PTHR13234">
    <property type="entry name" value="GAMMA-INTERFERON INDUCIBLE LYSOSOMAL THIOL REDUCTASE GILT"/>
    <property type="match status" value="1"/>
</dbReference>
<comment type="similarity">
    <text evidence="2">Belongs to the GILT family.</text>
</comment>
<dbReference type="PANTHER" id="PTHR13234:SF8">
    <property type="entry name" value="GAMMA-INTERFERON-INDUCIBLE LYSOSOMAL THIOL REDUCTASE"/>
    <property type="match status" value="1"/>
</dbReference>
<evidence type="ECO:0000256" key="4">
    <source>
        <dbReference type="ARBA" id="ARBA00022729"/>
    </source>
</evidence>
<comment type="caution">
    <text evidence="6">The sequence shown here is derived from an EMBL/GenBank/DDBJ whole genome shotgun (WGS) entry which is preliminary data.</text>
</comment>
<name>A0A1D2M5L2_ORCCI</name>
<accession>A0A1D2M5L2</accession>
<dbReference type="EMBL" id="LJIJ01003974">
    <property type="protein sequence ID" value="ODM88201.1"/>
    <property type="molecule type" value="Genomic_DNA"/>
</dbReference>
<dbReference type="OrthoDB" id="958254at2759"/>
<dbReference type="InterPro" id="IPR004911">
    <property type="entry name" value="Interferon-induced_GILT"/>
</dbReference>